<evidence type="ECO:0008006" key="3">
    <source>
        <dbReference type="Google" id="ProtNLM"/>
    </source>
</evidence>
<name>A0A2P1PS30_9GAMM</name>
<protein>
    <recommendedName>
        <fullName evidence="3">DUF1795 domain-containing protein</fullName>
    </recommendedName>
</protein>
<evidence type="ECO:0000313" key="2">
    <source>
        <dbReference type="Proteomes" id="UP000241074"/>
    </source>
</evidence>
<dbReference type="Proteomes" id="UP000241074">
    <property type="component" value="Chromosome"/>
</dbReference>
<sequence>MALAAVFLGLAACSGTPGLVRPNEPVKVQRIFEVRSPIEWARFRGLGNETWTIDGALLNRLTFITNIRDKEHIFGYGRQNRWNPDGAFYRTGMDPNELRDLMVDGLAQIGFANVSASNLQPGERDGFTTYQFDLDLRSPNGLTYKGHVLMLERRQRLNFVLFYAPVEYYYAKDADAVTAIFADLHVRP</sequence>
<proteinExistence type="predicted"/>
<dbReference type="AlphaFoldDB" id="A0A2P1PS30"/>
<evidence type="ECO:0000313" key="1">
    <source>
        <dbReference type="EMBL" id="AVP97635.1"/>
    </source>
</evidence>
<gene>
    <name evidence="1" type="ORF">C7S18_10685</name>
</gene>
<organism evidence="1 2">
    <name type="scientific">Ahniella affigens</name>
    <dbReference type="NCBI Taxonomy" id="2021234"/>
    <lineage>
        <taxon>Bacteria</taxon>
        <taxon>Pseudomonadati</taxon>
        <taxon>Pseudomonadota</taxon>
        <taxon>Gammaproteobacteria</taxon>
        <taxon>Lysobacterales</taxon>
        <taxon>Rhodanobacteraceae</taxon>
        <taxon>Ahniella</taxon>
    </lineage>
</organism>
<dbReference type="KEGG" id="xba:C7S18_10685"/>
<reference evidence="1 2" key="2">
    <citation type="submission" date="2018-03" db="EMBL/GenBank/DDBJ databases">
        <authorList>
            <person name="Keele B.F."/>
        </authorList>
    </citation>
    <scope>NUCLEOTIDE SEQUENCE [LARGE SCALE GENOMIC DNA]</scope>
    <source>
        <strain evidence="1 2">D13</strain>
    </source>
</reference>
<dbReference type="EMBL" id="CP027860">
    <property type="protein sequence ID" value="AVP97635.1"/>
    <property type="molecule type" value="Genomic_DNA"/>
</dbReference>
<reference evidence="1 2" key="1">
    <citation type="submission" date="2018-03" db="EMBL/GenBank/DDBJ databases">
        <title>Ahniella affigens gen. nov., sp. nov., a gammaproteobacterium isolated from sandy soil near a stream.</title>
        <authorList>
            <person name="Ko Y."/>
            <person name="Kim J.-H."/>
        </authorList>
    </citation>
    <scope>NUCLEOTIDE SEQUENCE [LARGE SCALE GENOMIC DNA]</scope>
    <source>
        <strain evidence="1 2">D13</strain>
    </source>
</reference>
<accession>A0A2P1PS30</accession>
<keyword evidence="2" id="KW-1185">Reference proteome</keyword>